<evidence type="ECO:0000313" key="2">
    <source>
        <dbReference type="EMBL" id="SFL75023.1"/>
    </source>
</evidence>
<accession>A0A1I4K8W9</accession>
<dbReference type="Proteomes" id="UP000198804">
    <property type="component" value="Unassembled WGS sequence"/>
</dbReference>
<keyword evidence="1" id="KW-0732">Signal</keyword>
<dbReference type="AlphaFoldDB" id="A0A1I4K8W9"/>
<feature type="signal peptide" evidence="1">
    <location>
        <begin position="1"/>
        <end position="23"/>
    </location>
</feature>
<dbReference type="STRING" id="414703.SAMN04488125_12348"/>
<name>A0A1I4K8W9_9HYPH</name>
<organism evidence="2 3">
    <name type="scientific">Methylorubrum salsuginis</name>
    <dbReference type="NCBI Taxonomy" id="414703"/>
    <lineage>
        <taxon>Bacteria</taxon>
        <taxon>Pseudomonadati</taxon>
        <taxon>Pseudomonadota</taxon>
        <taxon>Alphaproteobacteria</taxon>
        <taxon>Hyphomicrobiales</taxon>
        <taxon>Methylobacteriaceae</taxon>
        <taxon>Methylorubrum</taxon>
    </lineage>
</organism>
<protein>
    <submittedName>
        <fullName evidence="2">Uncharacterized protein</fullName>
    </submittedName>
</protein>
<reference evidence="3" key="1">
    <citation type="submission" date="2016-10" db="EMBL/GenBank/DDBJ databases">
        <authorList>
            <person name="Varghese N."/>
            <person name="Submissions S."/>
        </authorList>
    </citation>
    <scope>NUCLEOTIDE SEQUENCE [LARGE SCALE GENOMIC DNA]</scope>
    <source>
        <strain evidence="3">CGMCC 1.6474</strain>
    </source>
</reference>
<dbReference type="OrthoDB" id="7998449at2"/>
<dbReference type="EMBL" id="FOSV01000023">
    <property type="protein sequence ID" value="SFL75023.1"/>
    <property type="molecule type" value="Genomic_DNA"/>
</dbReference>
<sequence>MRRGLPALGAALILGLAAGPAAAQYRYYDDGYGPPRRYAPPQGYYYEEPPAPPARVRRYDGDPRGSLCVTARGSCPTWLAPPNSPCACDIPGFGTKRGGVAAY</sequence>
<keyword evidence="3" id="KW-1185">Reference proteome</keyword>
<feature type="chain" id="PRO_5011498980" evidence="1">
    <location>
        <begin position="24"/>
        <end position="103"/>
    </location>
</feature>
<evidence type="ECO:0000313" key="3">
    <source>
        <dbReference type="Proteomes" id="UP000198804"/>
    </source>
</evidence>
<proteinExistence type="predicted"/>
<evidence type="ECO:0000256" key="1">
    <source>
        <dbReference type="SAM" id="SignalP"/>
    </source>
</evidence>
<dbReference type="RefSeq" id="WP_091950654.1">
    <property type="nucleotide sequence ID" value="NZ_FOSV01000023.1"/>
</dbReference>
<gene>
    <name evidence="2" type="ORF">SAMN04488125_12348</name>
</gene>